<dbReference type="Proteomes" id="UP000077177">
    <property type="component" value="Chromosome"/>
</dbReference>
<keyword evidence="2" id="KW-0808">Transferase</keyword>
<organism evidence="2 3">
    <name type="scientific">Flavisolibacter tropicus</name>
    <dbReference type="NCBI Taxonomy" id="1492898"/>
    <lineage>
        <taxon>Bacteria</taxon>
        <taxon>Pseudomonadati</taxon>
        <taxon>Bacteroidota</taxon>
        <taxon>Chitinophagia</taxon>
        <taxon>Chitinophagales</taxon>
        <taxon>Chitinophagaceae</taxon>
        <taxon>Flavisolibacter</taxon>
    </lineage>
</organism>
<dbReference type="KEGG" id="fla:SY85_22085"/>
<dbReference type="SUPFAM" id="SSF159894">
    <property type="entry name" value="YgaC/TfoX-N like"/>
    <property type="match status" value="1"/>
</dbReference>
<dbReference type="GO" id="GO:0032259">
    <property type="term" value="P:methylation"/>
    <property type="evidence" value="ECO:0007669"/>
    <property type="project" value="UniProtKB-KW"/>
</dbReference>
<accession>A0A172U160</accession>
<reference evidence="2 3" key="2">
    <citation type="journal article" date="2016" name="Int. J. Syst. Evol. Microbiol.">
        <title>Flavisolibacter tropicus sp. nov., isolated from tropical soil.</title>
        <authorList>
            <person name="Lee J.J."/>
            <person name="Kang M.S."/>
            <person name="Kim G.S."/>
            <person name="Lee C.S."/>
            <person name="Lim S."/>
            <person name="Lee J."/>
            <person name="Roh S.H."/>
            <person name="Kang H."/>
            <person name="Ha J.M."/>
            <person name="Bae S."/>
            <person name="Jung H.Y."/>
            <person name="Kim M.K."/>
        </authorList>
    </citation>
    <scope>NUCLEOTIDE SEQUENCE [LARGE SCALE GENOMIC DNA]</scope>
    <source>
        <strain evidence="2 3">LCS9</strain>
    </source>
</reference>
<dbReference type="Gene3D" id="3.30.1460.30">
    <property type="entry name" value="YgaC/TfoX-N like chaperone"/>
    <property type="match status" value="1"/>
</dbReference>
<dbReference type="STRING" id="1492898.SY85_22085"/>
<dbReference type="RefSeq" id="WP_066407818.1">
    <property type="nucleotide sequence ID" value="NZ_CP011390.1"/>
</dbReference>
<protein>
    <submittedName>
        <fullName evidence="2">RNA methyltransferase</fullName>
    </submittedName>
</protein>
<dbReference type="GO" id="GO:0008168">
    <property type="term" value="F:methyltransferase activity"/>
    <property type="evidence" value="ECO:0007669"/>
    <property type="project" value="UniProtKB-KW"/>
</dbReference>
<dbReference type="AlphaFoldDB" id="A0A172U160"/>
<dbReference type="InterPro" id="IPR007076">
    <property type="entry name" value="TfoX_N"/>
</dbReference>
<proteinExistence type="predicted"/>
<reference evidence="3" key="1">
    <citation type="submission" date="2015-01" db="EMBL/GenBank/DDBJ databases">
        <title>Flavisolibacter sp./LCS9/ whole genome sequencing.</title>
        <authorList>
            <person name="Kim M.K."/>
            <person name="Srinivasan S."/>
            <person name="Lee J.-J."/>
        </authorList>
    </citation>
    <scope>NUCLEOTIDE SEQUENCE [LARGE SCALE GENOMIC DNA]</scope>
    <source>
        <strain evidence="3">LCS9</strain>
    </source>
</reference>
<sequence length="117" mass="13440">MAYDTKLADTVREYFNNFSNLAITEKKMFGGLAFLVNNKMCVNVSGNNLMCRYDPALLPIIEGRKGYQNIIMRGRQLEGFCYVTPDGFATKKDFAYWLDICLDYNQNAKPSRKAKKK</sequence>
<dbReference type="Pfam" id="PF04993">
    <property type="entry name" value="TfoX_N"/>
    <property type="match status" value="1"/>
</dbReference>
<evidence type="ECO:0000313" key="3">
    <source>
        <dbReference type="Proteomes" id="UP000077177"/>
    </source>
</evidence>
<gene>
    <name evidence="2" type="ORF">SY85_22085</name>
</gene>
<keyword evidence="3" id="KW-1185">Reference proteome</keyword>
<keyword evidence="2" id="KW-0489">Methyltransferase</keyword>
<name>A0A172U160_9BACT</name>
<evidence type="ECO:0000313" key="2">
    <source>
        <dbReference type="EMBL" id="ANE52763.1"/>
    </source>
</evidence>
<dbReference type="OrthoDB" id="214902at2"/>
<feature type="domain" description="TfoX N-terminal" evidence="1">
    <location>
        <begin position="22"/>
        <end position="102"/>
    </location>
</feature>
<dbReference type="PATRIC" id="fig|1492898.3.peg.4796"/>
<evidence type="ECO:0000259" key="1">
    <source>
        <dbReference type="Pfam" id="PF04993"/>
    </source>
</evidence>
<dbReference type="EMBL" id="CP011390">
    <property type="protein sequence ID" value="ANE52763.1"/>
    <property type="molecule type" value="Genomic_DNA"/>
</dbReference>